<accession>A0A069PH74</accession>
<dbReference type="Proteomes" id="UP000027466">
    <property type="component" value="Unassembled WGS sequence"/>
</dbReference>
<dbReference type="AlphaFoldDB" id="A0A069PH74"/>
<dbReference type="InterPro" id="IPR058601">
    <property type="entry name" value="Phage_phiTE_015-like"/>
</dbReference>
<reference evidence="1 2" key="1">
    <citation type="submission" date="2014-03" db="EMBL/GenBank/DDBJ databases">
        <title>Draft Genome Sequences of Four Burkholderia Strains.</title>
        <authorList>
            <person name="Liu X.Y."/>
            <person name="Li C.X."/>
            <person name="Xu J.H."/>
        </authorList>
    </citation>
    <scope>NUCLEOTIDE SEQUENCE [LARGE SCALE GENOMIC DNA]</scope>
    <source>
        <strain evidence="1 2">DSM 50014</strain>
    </source>
</reference>
<protein>
    <submittedName>
        <fullName evidence="1">Uncharacterized protein</fullName>
    </submittedName>
</protein>
<proteinExistence type="predicted"/>
<dbReference type="RefSeq" id="WP_035931507.1">
    <property type="nucleotide sequence ID" value="NZ_CADFFX010000020.1"/>
</dbReference>
<evidence type="ECO:0000313" key="1">
    <source>
        <dbReference type="EMBL" id="KDR39224.1"/>
    </source>
</evidence>
<evidence type="ECO:0000313" key="2">
    <source>
        <dbReference type="Proteomes" id="UP000027466"/>
    </source>
</evidence>
<gene>
    <name evidence="1" type="ORF">BG61_34425</name>
</gene>
<comment type="caution">
    <text evidence="1">The sequence shown here is derived from an EMBL/GenBank/DDBJ whole genome shotgun (WGS) entry which is preliminary data.</text>
</comment>
<sequence length="161" mass="18338">MNDEQIKELWLHVTGFDADAYGDEADVIRFARALLANDGKGAEQMTEREKFEHWFNSRLNSPMTFGRTMSGYADIAADRMWQAWQAARRTVRDTQAECAPRALTDAIDLTIKTLERQLDLITERAPGNYLDKTPIVRSLRAHKQRLERAIEQAVNKGAGND</sequence>
<dbReference type="STRING" id="60547.GCA_000751215_02975"/>
<keyword evidence="2" id="KW-1185">Reference proteome</keyword>
<dbReference type="EMBL" id="JFHC01000064">
    <property type="protein sequence ID" value="KDR39224.1"/>
    <property type="molecule type" value="Genomic_DNA"/>
</dbReference>
<name>A0A069PH74_9BURK</name>
<organism evidence="1 2">
    <name type="scientific">Caballeronia glathei</name>
    <dbReference type="NCBI Taxonomy" id="60547"/>
    <lineage>
        <taxon>Bacteria</taxon>
        <taxon>Pseudomonadati</taxon>
        <taxon>Pseudomonadota</taxon>
        <taxon>Betaproteobacteria</taxon>
        <taxon>Burkholderiales</taxon>
        <taxon>Burkholderiaceae</taxon>
        <taxon>Caballeronia</taxon>
    </lineage>
</organism>
<dbReference type="Pfam" id="PF26207">
    <property type="entry name" value="Phage_phiTE_015"/>
    <property type="match status" value="1"/>
</dbReference>